<evidence type="ECO:0000313" key="1">
    <source>
        <dbReference type="EMBL" id="JAH30614.1"/>
    </source>
</evidence>
<dbReference type="AlphaFoldDB" id="A0A0E9RNE0"/>
<organism evidence="1">
    <name type="scientific">Anguilla anguilla</name>
    <name type="common">European freshwater eel</name>
    <name type="synonym">Muraena anguilla</name>
    <dbReference type="NCBI Taxonomy" id="7936"/>
    <lineage>
        <taxon>Eukaryota</taxon>
        <taxon>Metazoa</taxon>
        <taxon>Chordata</taxon>
        <taxon>Craniata</taxon>
        <taxon>Vertebrata</taxon>
        <taxon>Euteleostomi</taxon>
        <taxon>Actinopterygii</taxon>
        <taxon>Neopterygii</taxon>
        <taxon>Teleostei</taxon>
        <taxon>Anguilliformes</taxon>
        <taxon>Anguillidae</taxon>
        <taxon>Anguilla</taxon>
    </lineage>
</organism>
<name>A0A0E9RNE0_ANGAN</name>
<reference evidence="1" key="1">
    <citation type="submission" date="2014-11" db="EMBL/GenBank/DDBJ databases">
        <authorList>
            <person name="Amaro Gonzalez C."/>
        </authorList>
    </citation>
    <scope>NUCLEOTIDE SEQUENCE</scope>
</reference>
<reference evidence="1" key="2">
    <citation type="journal article" date="2015" name="Fish Shellfish Immunol.">
        <title>Early steps in the European eel (Anguilla anguilla)-Vibrio vulnificus interaction in the gills: Role of the RtxA13 toxin.</title>
        <authorList>
            <person name="Callol A."/>
            <person name="Pajuelo D."/>
            <person name="Ebbesson L."/>
            <person name="Teles M."/>
            <person name="MacKenzie S."/>
            <person name="Amaro C."/>
        </authorList>
    </citation>
    <scope>NUCLEOTIDE SEQUENCE</scope>
</reference>
<dbReference type="EMBL" id="GBXM01077963">
    <property type="protein sequence ID" value="JAH30614.1"/>
    <property type="molecule type" value="Transcribed_RNA"/>
</dbReference>
<protein>
    <submittedName>
        <fullName evidence="1">Uncharacterized protein</fullName>
    </submittedName>
</protein>
<accession>A0A0E9RNE0</accession>
<proteinExistence type="predicted"/>
<sequence length="56" mass="6453">MLPKVHSHVTNRSLRTKLRGLACRVPTVHTATRPVMIRAFPTADPFINIFLKIRSW</sequence>